<protein>
    <recommendedName>
        <fullName evidence="3">Lipoprotein</fullName>
    </recommendedName>
</protein>
<evidence type="ECO:0000313" key="2">
    <source>
        <dbReference type="Proteomes" id="UP000640786"/>
    </source>
</evidence>
<dbReference type="PROSITE" id="PS51257">
    <property type="entry name" value="PROKAR_LIPOPROTEIN"/>
    <property type="match status" value="1"/>
</dbReference>
<name>A0ABR8RDN3_9BACI</name>
<dbReference type="RefSeq" id="WP_151112790.1">
    <property type="nucleotide sequence ID" value="NZ_JACSQO010000011.1"/>
</dbReference>
<dbReference type="Proteomes" id="UP000640786">
    <property type="component" value="Unassembled WGS sequence"/>
</dbReference>
<comment type="caution">
    <text evidence="1">The sequence shown here is derived from an EMBL/GenBank/DDBJ whole genome shotgun (WGS) entry which is preliminary data.</text>
</comment>
<sequence>MKKILLNKMSMLLIALIGVLVLLSACNEENKDEETKEATSDKLAYIVDFELSTKSLIIDEVEWIEEADKERIKELGLDVEKDLPTGFMIYDETQKAESIKLAENAEFFLVNHEDIAKPKQVEEKEFISYLAVGKGPYDLTIEDGQVVKVSEKYTP</sequence>
<evidence type="ECO:0000313" key="1">
    <source>
        <dbReference type="EMBL" id="MBD7945903.1"/>
    </source>
</evidence>
<dbReference type="EMBL" id="JACSQO010000011">
    <property type="protein sequence ID" value="MBD7945903.1"/>
    <property type="molecule type" value="Genomic_DNA"/>
</dbReference>
<accession>A0ABR8RDN3</accession>
<gene>
    <name evidence="1" type="ORF">H9650_17485</name>
</gene>
<keyword evidence="2" id="KW-1185">Reference proteome</keyword>
<evidence type="ECO:0008006" key="3">
    <source>
        <dbReference type="Google" id="ProtNLM"/>
    </source>
</evidence>
<reference evidence="1 2" key="1">
    <citation type="submission" date="2020-08" db="EMBL/GenBank/DDBJ databases">
        <title>A Genomic Blueprint of the Chicken Gut Microbiome.</title>
        <authorList>
            <person name="Gilroy R."/>
            <person name="Ravi A."/>
            <person name="Getino M."/>
            <person name="Pursley I."/>
            <person name="Horton D.L."/>
            <person name="Alikhan N.-F."/>
            <person name="Baker D."/>
            <person name="Gharbi K."/>
            <person name="Hall N."/>
            <person name="Watson M."/>
            <person name="Adriaenssens E.M."/>
            <person name="Foster-Nyarko E."/>
            <person name="Jarju S."/>
            <person name="Secka A."/>
            <person name="Antonio M."/>
            <person name="Oren A."/>
            <person name="Chaudhuri R."/>
            <person name="La Ragione R.M."/>
            <person name="Hildebrand F."/>
            <person name="Pallen M.J."/>
        </authorList>
    </citation>
    <scope>NUCLEOTIDE SEQUENCE [LARGE SCALE GENOMIC DNA]</scope>
    <source>
        <strain evidence="1 2">Sa2BUA9</strain>
    </source>
</reference>
<proteinExistence type="predicted"/>
<organism evidence="1 2">
    <name type="scientific">Psychrobacillus faecigallinarum</name>
    <dbReference type="NCBI Taxonomy" id="2762235"/>
    <lineage>
        <taxon>Bacteria</taxon>
        <taxon>Bacillati</taxon>
        <taxon>Bacillota</taxon>
        <taxon>Bacilli</taxon>
        <taxon>Bacillales</taxon>
        <taxon>Bacillaceae</taxon>
        <taxon>Psychrobacillus</taxon>
    </lineage>
</organism>